<dbReference type="PANTHER" id="PTHR31792">
    <property type="entry name" value="VACUOLAR ATPASE ASSEMBLY INTEGRAL MEMBRANE PROTEIN VMA21"/>
    <property type="match status" value="1"/>
</dbReference>
<comment type="caution">
    <text evidence="8">The sequence shown here is derived from an EMBL/GenBank/DDBJ whole genome shotgun (WGS) entry which is preliminary data.</text>
</comment>
<dbReference type="Proteomes" id="UP000237144">
    <property type="component" value="Unassembled WGS sequence"/>
</dbReference>
<name>A0A2S5BDG4_9BASI</name>
<keyword evidence="2" id="KW-0256">Endoplasmic reticulum</keyword>
<dbReference type="OrthoDB" id="160405at2759"/>
<keyword evidence="4 7" id="KW-0472">Membrane</keyword>
<evidence type="ECO:0008006" key="10">
    <source>
        <dbReference type="Google" id="ProtNLM"/>
    </source>
</evidence>
<dbReference type="InterPro" id="IPR019013">
    <property type="entry name" value="Vma21"/>
</dbReference>
<dbReference type="PANTHER" id="PTHR31792:SF3">
    <property type="entry name" value="VACUOLAR ATPASE ASSEMBLY INTEGRAL MEMBRANE PROTEIN VMA21"/>
    <property type="match status" value="1"/>
</dbReference>
<accession>A0A2S5BDG4</accession>
<evidence type="ECO:0000313" key="9">
    <source>
        <dbReference type="Proteomes" id="UP000237144"/>
    </source>
</evidence>
<evidence type="ECO:0000256" key="7">
    <source>
        <dbReference type="SAM" id="Phobius"/>
    </source>
</evidence>
<keyword evidence="3 7" id="KW-1133">Transmembrane helix</keyword>
<evidence type="ECO:0000256" key="5">
    <source>
        <dbReference type="ARBA" id="ARBA00023329"/>
    </source>
</evidence>
<evidence type="ECO:0000256" key="3">
    <source>
        <dbReference type="ARBA" id="ARBA00022989"/>
    </source>
</evidence>
<gene>
    <name evidence="8" type="ORF">BMF94_2082</name>
</gene>
<proteinExistence type="predicted"/>
<keyword evidence="1 7" id="KW-0812">Transmembrane</keyword>
<feature type="transmembrane region" description="Helical" evidence="7">
    <location>
        <begin position="64"/>
        <end position="87"/>
    </location>
</feature>
<evidence type="ECO:0000256" key="2">
    <source>
        <dbReference type="ARBA" id="ARBA00022824"/>
    </source>
</evidence>
<dbReference type="AlphaFoldDB" id="A0A2S5BDG4"/>
<dbReference type="GO" id="GO:0005789">
    <property type="term" value="C:endoplasmic reticulum membrane"/>
    <property type="evidence" value="ECO:0007669"/>
    <property type="project" value="TreeGrafter"/>
</dbReference>
<dbReference type="EMBL" id="PJQD01000021">
    <property type="protein sequence ID" value="POY74809.1"/>
    <property type="molecule type" value="Genomic_DNA"/>
</dbReference>
<dbReference type="STRING" id="741276.A0A2S5BDG4"/>
<sequence length="149" mass="16069">MFRPGVPLPRVPEHLRAAEASPEGHADLSSVVTKLALFTVAMVLFPIGTYYLTRDYVFAPTTSLTYPAICAVTMANAVLVAFIYIAFREDMLDSAREEHERKSTEREKQAQLSKEAVTATATGVAPSGSAAPALGDKDGAAAARRTRRE</sequence>
<dbReference type="GO" id="GO:0031410">
    <property type="term" value="C:cytoplasmic vesicle"/>
    <property type="evidence" value="ECO:0007669"/>
    <property type="project" value="UniProtKB-KW"/>
</dbReference>
<keyword evidence="9" id="KW-1185">Reference proteome</keyword>
<reference evidence="8 9" key="1">
    <citation type="journal article" date="2018" name="Front. Microbiol.">
        <title>Prospects for Fungal Bioremediation of Acidic Radioactive Waste Sites: Characterization and Genome Sequence of Rhodotorula taiwanensis MD1149.</title>
        <authorList>
            <person name="Tkavc R."/>
            <person name="Matrosova V.Y."/>
            <person name="Grichenko O.E."/>
            <person name="Gostincar C."/>
            <person name="Volpe R.P."/>
            <person name="Klimenkova P."/>
            <person name="Gaidamakova E.K."/>
            <person name="Zhou C.E."/>
            <person name="Stewart B.J."/>
            <person name="Lyman M.G."/>
            <person name="Malfatti S.A."/>
            <person name="Rubinfeld B."/>
            <person name="Courtot M."/>
            <person name="Singh J."/>
            <person name="Dalgard C.L."/>
            <person name="Hamilton T."/>
            <person name="Frey K.G."/>
            <person name="Gunde-Cimerman N."/>
            <person name="Dugan L."/>
            <person name="Daly M.J."/>
        </authorList>
    </citation>
    <scope>NUCLEOTIDE SEQUENCE [LARGE SCALE GENOMIC DNA]</scope>
    <source>
        <strain evidence="8 9">MD1149</strain>
    </source>
</reference>
<feature type="transmembrane region" description="Helical" evidence="7">
    <location>
        <begin position="35"/>
        <end position="52"/>
    </location>
</feature>
<feature type="compositionally biased region" description="Basic and acidic residues" evidence="6">
    <location>
        <begin position="95"/>
        <end position="109"/>
    </location>
</feature>
<evidence type="ECO:0000256" key="6">
    <source>
        <dbReference type="SAM" id="MobiDB-lite"/>
    </source>
</evidence>
<evidence type="ECO:0000256" key="4">
    <source>
        <dbReference type="ARBA" id="ARBA00023136"/>
    </source>
</evidence>
<dbReference type="Pfam" id="PF09446">
    <property type="entry name" value="VMA21"/>
    <property type="match status" value="1"/>
</dbReference>
<dbReference type="GO" id="GO:0070072">
    <property type="term" value="P:vacuolar proton-transporting V-type ATPase complex assembly"/>
    <property type="evidence" value="ECO:0007669"/>
    <property type="project" value="InterPro"/>
</dbReference>
<protein>
    <recommendedName>
        <fullName evidence="10">Vacuolar ATPase assembly integral membrane protein VMA21</fullName>
    </recommendedName>
</protein>
<evidence type="ECO:0000256" key="1">
    <source>
        <dbReference type="ARBA" id="ARBA00022692"/>
    </source>
</evidence>
<feature type="region of interest" description="Disordered" evidence="6">
    <location>
        <begin position="95"/>
        <end position="149"/>
    </location>
</feature>
<keyword evidence="5" id="KW-0968">Cytoplasmic vesicle</keyword>
<evidence type="ECO:0000313" key="8">
    <source>
        <dbReference type="EMBL" id="POY74809.1"/>
    </source>
</evidence>
<organism evidence="8 9">
    <name type="scientific">Rhodotorula taiwanensis</name>
    <dbReference type="NCBI Taxonomy" id="741276"/>
    <lineage>
        <taxon>Eukaryota</taxon>
        <taxon>Fungi</taxon>
        <taxon>Dikarya</taxon>
        <taxon>Basidiomycota</taxon>
        <taxon>Pucciniomycotina</taxon>
        <taxon>Microbotryomycetes</taxon>
        <taxon>Sporidiobolales</taxon>
        <taxon>Sporidiobolaceae</taxon>
        <taxon>Rhodotorula</taxon>
    </lineage>
</organism>